<accession>A0ABC8UH99</accession>
<comment type="caution">
    <text evidence="5">The sequence shown here is derived from an EMBL/GenBank/DDBJ whole genome shotgun (WGS) entry which is preliminary data.</text>
</comment>
<evidence type="ECO:0000256" key="1">
    <source>
        <dbReference type="ARBA" id="ARBA00004123"/>
    </source>
</evidence>
<dbReference type="GO" id="GO:0032991">
    <property type="term" value="C:protein-containing complex"/>
    <property type="evidence" value="ECO:0007669"/>
    <property type="project" value="UniProtKB-ARBA"/>
</dbReference>
<proteinExistence type="predicted"/>
<evidence type="ECO:0000313" key="5">
    <source>
        <dbReference type="EMBL" id="CAK9180410.1"/>
    </source>
</evidence>
<name>A0ABC8UH99_9AQUA</name>
<dbReference type="AlphaFoldDB" id="A0ABC8UH99"/>
<keyword evidence="2" id="KW-0813">Transport</keyword>
<dbReference type="PANTHER" id="PTHR13405">
    <property type="entry name" value="NUCLEAR PORE COMPLEX PROTEIN NUP133"/>
    <property type="match status" value="1"/>
</dbReference>
<keyword evidence="4" id="KW-0732">Signal</keyword>
<feature type="chain" id="PRO_5044769070" evidence="4">
    <location>
        <begin position="30"/>
        <end position="259"/>
    </location>
</feature>
<evidence type="ECO:0000313" key="6">
    <source>
        <dbReference type="Proteomes" id="UP001642360"/>
    </source>
</evidence>
<keyword evidence="6" id="KW-1185">Reference proteome</keyword>
<protein>
    <submittedName>
        <fullName evidence="5">Uncharacterized protein</fullName>
    </submittedName>
</protein>
<organism evidence="5 6">
    <name type="scientific">Ilex paraguariensis</name>
    <name type="common">yerba mate</name>
    <dbReference type="NCBI Taxonomy" id="185542"/>
    <lineage>
        <taxon>Eukaryota</taxon>
        <taxon>Viridiplantae</taxon>
        <taxon>Streptophyta</taxon>
        <taxon>Embryophyta</taxon>
        <taxon>Tracheophyta</taxon>
        <taxon>Spermatophyta</taxon>
        <taxon>Magnoliopsida</taxon>
        <taxon>eudicotyledons</taxon>
        <taxon>Gunneridae</taxon>
        <taxon>Pentapetalae</taxon>
        <taxon>asterids</taxon>
        <taxon>campanulids</taxon>
        <taxon>Aquifoliales</taxon>
        <taxon>Aquifoliaceae</taxon>
        <taxon>Ilex</taxon>
    </lineage>
</organism>
<evidence type="ECO:0000256" key="2">
    <source>
        <dbReference type="ARBA" id="ARBA00022448"/>
    </source>
</evidence>
<dbReference type="PANTHER" id="PTHR13405:SF11">
    <property type="entry name" value="NUCLEAR PORE COMPLEX PROTEIN NUP133"/>
    <property type="match status" value="1"/>
</dbReference>
<dbReference type="Proteomes" id="UP001642360">
    <property type="component" value="Unassembled WGS sequence"/>
</dbReference>
<sequence length="259" mass="29575">MYHLVSSINSHILLHEMVLLMGLAQTIDGHFRDQDEKHEFFSGNNLGFLVHLRVGKDANYGIKVKRIEADLKILKLQEEILVLFPDNEEKQHVRQRLLLPVDLIELCLTSQNRELSLRAFDVFAYTSSSFLKCNTSVLEECWRNAANQDDWERLYQTSIDEGWSDEETLQTIRETILFQASSRCYGPEAENYEGGFDEVLPLRQENLEPPTSKDMVSSVEAILMQHKDFAVAGKLMLTAIMLGSYQVDAGMEESPTPMG</sequence>
<feature type="signal peptide" evidence="4">
    <location>
        <begin position="1"/>
        <end position="29"/>
    </location>
</feature>
<dbReference type="EMBL" id="CAUOFW020007724">
    <property type="protein sequence ID" value="CAK9180410.1"/>
    <property type="molecule type" value="Genomic_DNA"/>
</dbReference>
<reference evidence="5 6" key="1">
    <citation type="submission" date="2024-02" db="EMBL/GenBank/DDBJ databases">
        <authorList>
            <person name="Vignale AGUSTIN F."/>
            <person name="Sosa J E."/>
            <person name="Modenutti C."/>
        </authorList>
    </citation>
    <scope>NUCLEOTIDE SEQUENCE [LARGE SCALE GENOMIC DNA]</scope>
</reference>
<evidence type="ECO:0000256" key="3">
    <source>
        <dbReference type="ARBA" id="ARBA00023242"/>
    </source>
</evidence>
<comment type="subcellular location">
    <subcellularLocation>
        <location evidence="1">Nucleus</location>
    </subcellularLocation>
</comment>
<evidence type="ECO:0000256" key="4">
    <source>
        <dbReference type="SAM" id="SignalP"/>
    </source>
</evidence>
<gene>
    <name evidence="5" type="ORF">ILEXP_LOCUS50403</name>
</gene>
<dbReference type="InterPro" id="IPR037624">
    <property type="entry name" value="Nup133-like"/>
</dbReference>
<dbReference type="GO" id="GO:0005634">
    <property type="term" value="C:nucleus"/>
    <property type="evidence" value="ECO:0007669"/>
    <property type="project" value="UniProtKB-SubCell"/>
</dbReference>
<keyword evidence="3" id="KW-0539">Nucleus</keyword>